<evidence type="ECO:0000256" key="3">
    <source>
        <dbReference type="ARBA" id="ARBA00023082"/>
    </source>
</evidence>
<name>A0A848ARX9_9BACT</name>
<proteinExistence type="inferred from homology"/>
<keyword evidence="5" id="KW-0804">Transcription</keyword>
<dbReference type="InterPro" id="IPR014284">
    <property type="entry name" value="RNA_pol_sigma-70_dom"/>
</dbReference>
<dbReference type="InterPro" id="IPR013325">
    <property type="entry name" value="RNA_pol_sigma_r2"/>
</dbReference>
<evidence type="ECO:0000256" key="4">
    <source>
        <dbReference type="ARBA" id="ARBA00023125"/>
    </source>
</evidence>
<evidence type="ECO:0000259" key="6">
    <source>
        <dbReference type="Pfam" id="PF04542"/>
    </source>
</evidence>
<dbReference type="PANTHER" id="PTHR43133">
    <property type="entry name" value="RNA POLYMERASE ECF-TYPE SIGMA FACTO"/>
    <property type="match status" value="1"/>
</dbReference>
<dbReference type="SUPFAM" id="SSF88946">
    <property type="entry name" value="Sigma2 domain of RNA polymerase sigma factors"/>
    <property type="match status" value="1"/>
</dbReference>
<dbReference type="SUPFAM" id="SSF88659">
    <property type="entry name" value="Sigma3 and sigma4 domains of RNA polymerase sigma factors"/>
    <property type="match status" value="1"/>
</dbReference>
<dbReference type="GO" id="GO:0006352">
    <property type="term" value="P:DNA-templated transcription initiation"/>
    <property type="evidence" value="ECO:0007669"/>
    <property type="project" value="InterPro"/>
</dbReference>
<dbReference type="NCBIfam" id="TIGR02937">
    <property type="entry name" value="sigma70-ECF"/>
    <property type="match status" value="1"/>
</dbReference>
<dbReference type="InterPro" id="IPR036388">
    <property type="entry name" value="WH-like_DNA-bd_sf"/>
</dbReference>
<keyword evidence="4" id="KW-0238">DNA-binding</keyword>
<dbReference type="Proteomes" id="UP000576225">
    <property type="component" value="Unassembled WGS sequence"/>
</dbReference>
<evidence type="ECO:0000256" key="1">
    <source>
        <dbReference type="ARBA" id="ARBA00010641"/>
    </source>
</evidence>
<dbReference type="InterPro" id="IPR013249">
    <property type="entry name" value="RNA_pol_sigma70_r4_t2"/>
</dbReference>
<gene>
    <name evidence="8" type="ORF">HF882_04645</name>
</gene>
<evidence type="ECO:0000313" key="9">
    <source>
        <dbReference type="Proteomes" id="UP000576225"/>
    </source>
</evidence>
<dbReference type="GO" id="GO:0016987">
    <property type="term" value="F:sigma factor activity"/>
    <property type="evidence" value="ECO:0007669"/>
    <property type="project" value="UniProtKB-KW"/>
</dbReference>
<dbReference type="InterPro" id="IPR039425">
    <property type="entry name" value="RNA_pol_sigma-70-like"/>
</dbReference>
<keyword evidence="3" id="KW-0731">Sigma factor</keyword>
<dbReference type="InterPro" id="IPR013324">
    <property type="entry name" value="RNA_pol_sigma_r3/r4-like"/>
</dbReference>
<reference evidence="8 9" key="1">
    <citation type="submission" date="2020-04" db="EMBL/GenBank/DDBJ databases">
        <authorList>
            <person name="Hitch T.C.A."/>
            <person name="Wylensek D."/>
            <person name="Clavel T."/>
        </authorList>
    </citation>
    <scope>NUCLEOTIDE SEQUENCE [LARGE SCALE GENOMIC DNA]</scope>
    <source>
        <strain evidence="8 9">COR2-253-APC-1A</strain>
    </source>
</reference>
<dbReference type="Gene3D" id="1.10.1740.10">
    <property type="match status" value="1"/>
</dbReference>
<evidence type="ECO:0000313" key="8">
    <source>
        <dbReference type="EMBL" id="NMD85868.1"/>
    </source>
</evidence>
<accession>A0A848ARX9</accession>
<evidence type="ECO:0000256" key="5">
    <source>
        <dbReference type="ARBA" id="ARBA00023163"/>
    </source>
</evidence>
<evidence type="ECO:0000259" key="7">
    <source>
        <dbReference type="Pfam" id="PF08281"/>
    </source>
</evidence>
<protein>
    <submittedName>
        <fullName evidence="8">Sigma-70 family RNA polymerase sigma factor</fullName>
    </submittedName>
</protein>
<dbReference type="Gene3D" id="1.10.10.10">
    <property type="entry name" value="Winged helix-like DNA-binding domain superfamily/Winged helix DNA-binding domain"/>
    <property type="match status" value="1"/>
</dbReference>
<keyword evidence="2" id="KW-0805">Transcription regulation</keyword>
<feature type="domain" description="RNA polymerase sigma factor 70 region 4 type 2" evidence="7">
    <location>
        <begin position="134"/>
        <end position="177"/>
    </location>
</feature>
<dbReference type="Pfam" id="PF08281">
    <property type="entry name" value="Sigma70_r4_2"/>
    <property type="match status" value="1"/>
</dbReference>
<comment type="caution">
    <text evidence="8">The sequence shown here is derived from an EMBL/GenBank/DDBJ whole genome shotgun (WGS) entry which is preliminary data.</text>
</comment>
<dbReference type="Pfam" id="PF04542">
    <property type="entry name" value="Sigma70_r2"/>
    <property type="match status" value="1"/>
</dbReference>
<evidence type="ECO:0000256" key="2">
    <source>
        <dbReference type="ARBA" id="ARBA00023015"/>
    </source>
</evidence>
<feature type="domain" description="RNA polymerase sigma-70 region 2" evidence="6">
    <location>
        <begin position="30"/>
        <end position="97"/>
    </location>
</feature>
<dbReference type="RefSeq" id="WP_168961784.1">
    <property type="nucleotide sequence ID" value="NZ_CAJKCJ010000086.1"/>
</dbReference>
<organism evidence="8 9">
    <name type="scientific">Victivallis vadensis</name>
    <dbReference type="NCBI Taxonomy" id="172901"/>
    <lineage>
        <taxon>Bacteria</taxon>
        <taxon>Pseudomonadati</taxon>
        <taxon>Lentisphaerota</taxon>
        <taxon>Lentisphaeria</taxon>
        <taxon>Victivallales</taxon>
        <taxon>Victivallaceae</taxon>
        <taxon>Victivallis</taxon>
    </lineage>
</organism>
<comment type="similarity">
    <text evidence="1">Belongs to the sigma-70 factor family. ECF subfamily.</text>
</comment>
<dbReference type="GO" id="GO:0003677">
    <property type="term" value="F:DNA binding"/>
    <property type="evidence" value="ECO:0007669"/>
    <property type="project" value="UniProtKB-KW"/>
</dbReference>
<sequence length="198" mass="22585">MSEAMPETELSDSELIKAFGEGDHAAFETLYHRYRRQLYGFLSNLIPGNPAEVDEVFEETWLRVIDKLPKYRDDGKFSAWLFRVSRNLFIDRIRRSRPPGNGVLNLDAEEAPEIAGPASMSPERELDSADLERVIADAVGKLPQEQREVFLLRQQELPFRDIAAIQQCSINTVLGRMQYAIKSLRKLIRAVDHGGIIK</sequence>
<dbReference type="AlphaFoldDB" id="A0A848ARX9"/>
<dbReference type="EMBL" id="JABAEW010000006">
    <property type="protein sequence ID" value="NMD85868.1"/>
    <property type="molecule type" value="Genomic_DNA"/>
</dbReference>
<dbReference type="InterPro" id="IPR007627">
    <property type="entry name" value="RNA_pol_sigma70_r2"/>
</dbReference>
<dbReference type="PANTHER" id="PTHR43133:SF8">
    <property type="entry name" value="RNA POLYMERASE SIGMA FACTOR HI_1459-RELATED"/>
    <property type="match status" value="1"/>
</dbReference>